<accession>A0ABY6HP43</accession>
<evidence type="ECO:0000313" key="1">
    <source>
        <dbReference type="EMBL" id="UYP45272.1"/>
    </source>
</evidence>
<sequence length="115" mass="13035">MAFEYENEVQSKDFFQKRLVKDIQATDNQVTLTGYARNLNASDEFNLDDTTGQINIRDIPDETVAIKEGKIFTVLGNVSLDGAGTKFISAQFIRDAEGINFELYLKSMELFKKII</sequence>
<dbReference type="InterPro" id="IPR036700">
    <property type="entry name" value="BOBF_sf"/>
</dbReference>
<organism evidence="1 2">
    <name type="scientific">Candidatus Lokiarchaeum ossiferum</name>
    <dbReference type="NCBI Taxonomy" id="2951803"/>
    <lineage>
        <taxon>Archaea</taxon>
        <taxon>Promethearchaeati</taxon>
        <taxon>Promethearchaeota</taxon>
        <taxon>Promethearchaeia</taxon>
        <taxon>Promethearchaeales</taxon>
        <taxon>Promethearchaeaceae</taxon>
        <taxon>Candidatus Lokiarchaeum</taxon>
    </lineage>
</organism>
<dbReference type="SUPFAM" id="SSF101756">
    <property type="entry name" value="Hypothetical protein YgiW"/>
    <property type="match status" value="1"/>
</dbReference>
<dbReference type="Gene3D" id="2.40.50.140">
    <property type="entry name" value="Nucleic acid-binding proteins"/>
    <property type="match status" value="1"/>
</dbReference>
<protein>
    <submittedName>
        <fullName evidence="1">Uncharacterized protein</fullName>
    </submittedName>
</protein>
<dbReference type="InterPro" id="IPR012340">
    <property type="entry name" value="NA-bd_OB-fold"/>
</dbReference>
<evidence type="ECO:0000313" key="2">
    <source>
        <dbReference type="Proteomes" id="UP001208689"/>
    </source>
</evidence>
<gene>
    <name evidence="1" type="ORF">NEF87_001557</name>
</gene>
<dbReference type="Proteomes" id="UP001208689">
    <property type="component" value="Chromosome"/>
</dbReference>
<keyword evidence="2" id="KW-1185">Reference proteome</keyword>
<reference evidence="1" key="1">
    <citation type="submission" date="2022-09" db="EMBL/GenBank/DDBJ databases">
        <title>Actin cytoskeleton and complex cell architecture in an #Asgard archaeon.</title>
        <authorList>
            <person name="Ponce Toledo R.I."/>
            <person name="Schleper C."/>
            <person name="Rodrigues Oliveira T."/>
            <person name="Wollweber F."/>
            <person name="Xu J."/>
            <person name="Rittmann S."/>
            <person name="Klingl A."/>
            <person name="Pilhofer M."/>
        </authorList>
    </citation>
    <scope>NUCLEOTIDE SEQUENCE</scope>
    <source>
        <strain evidence="1">B-35</strain>
    </source>
</reference>
<name>A0ABY6HP43_9ARCH</name>
<dbReference type="EMBL" id="CP104013">
    <property type="protein sequence ID" value="UYP45272.1"/>
    <property type="molecule type" value="Genomic_DNA"/>
</dbReference>
<proteinExistence type="predicted"/>